<proteinExistence type="predicted"/>
<keyword evidence="9" id="KW-0472">Membrane</keyword>
<keyword evidence="2" id="KW-1003">Cell membrane</keyword>
<dbReference type="CDD" id="cd00054">
    <property type="entry name" value="EGF_CA"/>
    <property type="match status" value="1"/>
</dbReference>
<dbReference type="PROSITE" id="PS00010">
    <property type="entry name" value="ASX_HYDROXYL"/>
    <property type="match status" value="1"/>
</dbReference>
<evidence type="ECO:0000256" key="8">
    <source>
        <dbReference type="ARBA" id="ARBA00022989"/>
    </source>
</evidence>
<keyword evidence="4" id="KW-0254">Endocytosis</keyword>
<dbReference type="PANTHER" id="PTHR22722:SF14">
    <property type="entry name" value="MEGALIN, ISOFORM A"/>
    <property type="match status" value="1"/>
</dbReference>
<dbReference type="Gene3D" id="2.10.25.10">
    <property type="entry name" value="Laminin"/>
    <property type="match status" value="2"/>
</dbReference>
<dbReference type="Pfam" id="PF07645">
    <property type="entry name" value="EGF_CA"/>
    <property type="match status" value="1"/>
</dbReference>
<dbReference type="Proteomes" id="UP001174136">
    <property type="component" value="Unassembled WGS sequence"/>
</dbReference>
<comment type="caution">
    <text evidence="13">Lacks conserved residue(s) required for the propagation of feature annotation.</text>
</comment>
<dbReference type="InterPro" id="IPR001881">
    <property type="entry name" value="EGF-like_Ca-bd_dom"/>
</dbReference>
<dbReference type="Gene3D" id="2.120.10.30">
    <property type="entry name" value="TolB, C-terminal domain"/>
    <property type="match status" value="2"/>
</dbReference>
<evidence type="ECO:0000256" key="4">
    <source>
        <dbReference type="ARBA" id="ARBA00022583"/>
    </source>
</evidence>
<dbReference type="SMART" id="SM00135">
    <property type="entry name" value="LY"/>
    <property type="match status" value="4"/>
</dbReference>
<dbReference type="InterPro" id="IPR009030">
    <property type="entry name" value="Growth_fac_rcpt_cys_sf"/>
</dbReference>
<evidence type="ECO:0000259" key="15">
    <source>
        <dbReference type="PROSITE" id="PS50026"/>
    </source>
</evidence>
<evidence type="ECO:0000256" key="3">
    <source>
        <dbReference type="ARBA" id="ARBA00022536"/>
    </source>
</evidence>
<dbReference type="SMART" id="SM00179">
    <property type="entry name" value="EGF_CA"/>
    <property type="match status" value="2"/>
</dbReference>
<comment type="subcellular location">
    <subcellularLocation>
        <location evidence="1">Cell membrane</location>
        <topology evidence="1">Single-pass type I membrane protein</topology>
    </subcellularLocation>
</comment>
<dbReference type="SUPFAM" id="SSF57424">
    <property type="entry name" value="LDL receptor-like module"/>
    <property type="match status" value="4"/>
</dbReference>
<dbReference type="InterPro" id="IPR049883">
    <property type="entry name" value="NOTCH1_EGF-like"/>
</dbReference>
<evidence type="ECO:0000256" key="12">
    <source>
        <dbReference type="ARBA" id="ARBA00023180"/>
    </source>
</evidence>
<feature type="disulfide bond" evidence="14">
    <location>
        <begin position="37"/>
        <end position="52"/>
    </location>
</feature>
<evidence type="ECO:0000256" key="7">
    <source>
        <dbReference type="ARBA" id="ARBA00022737"/>
    </source>
</evidence>
<dbReference type="GO" id="GO:0005509">
    <property type="term" value="F:calcium ion binding"/>
    <property type="evidence" value="ECO:0007669"/>
    <property type="project" value="InterPro"/>
</dbReference>
<keyword evidence="16" id="KW-0449">Lipoprotein</keyword>
<feature type="domain" description="EGF-like" evidence="15">
    <location>
        <begin position="216"/>
        <end position="252"/>
    </location>
</feature>
<evidence type="ECO:0000256" key="2">
    <source>
        <dbReference type="ARBA" id="ARBA00022475"/>
    </source>
</evidence>
<evidence type="ECO:0000256" key="5">
    <source>
        <dbReference type="ARBA" id="ARBA00022692"/>
    </source>
</evidence>
<accession>A0AA47NRM1</accession>
<feature type="disulfide bond" evidence="14">
    <location>
        <begin position="78"/>
        <end position="93"/>
    </location>
</feature>
<dbReference type="InterPro" id="IPR000033">
    <property type="entry name" value="LDLR_classB_rpt"/>
</dbReference>
<keyword evidence="8" id="KW-1133">Transmembrane helix</keyword>
<dbReference type="GO" id="GO:0042562">
    <property type="term" value="F:hormone binding"/>
    <property type="evidence" value="ECO:0007669"/>
    <property type="project" value="TreeGrafter"/>
</dbReference>
<keyword evidence="7" id="KW-0677">Repeat</keyword>
<dbReference type="Pfam" id="PF14670">
    <property type="entry name" value="FXa_inhibition"/>
    <property type="match status" value="1"/>
</dbReference>
<feature type="disulfide bond" evidence="14">
    <location>
        <begin position="99"/>
        <end position="111"/>
    </location>
</feature>
<evidence type="ECO:0000313" key="17">
    <source>
        <dbReference type="Proteomes" id="UP001174136"/>
    </source>
</evidence>
<dbReference type="SUPFAM" id="SSF63825">
    <property type="entry name" value="YWTD domain"/>
    <property type="match status" value="2"/>
</dbReference>
<dbReference type="GO" id="GO:0006898">
    <property type="term" value="P:receptor-mediated endocytosis"/>
    <property type="evidence" value="ECO:0007669"/>
    <property type="project" value="TreeGrafter"/>
</dbReference>
<keyword evidence="5" id="KW-0812">Transmembrane</keyword>
<dbReference type="SUPFAM" id="SSF57184">
    <property type="entry name" value="Growth factor receptor domain"/>
    <property type="match status" value="1"/>
</dbReference>
<dbReference type="AlphaFoldDB" id="A0AA47NRM1"/>
<keyword evidence="3 13" id="KW-0245">EGF-like domain</keyword>
<feature type="disulfide bond" evidence="14">
    <location>
        <begin position="118"/>
        <end position="133"/>
    </location>
</feature>
<dbReference type="GO" id="GO:0043235">
    <property type="term" value="C:receptor complex"/>
    <property type="evidence" value="ECO:0007669"/>
    <property type="project" value="TreeGrafter"/>
</dbReference>
<keyword evidence="17" id="KW-1185">Reference proteome</keyword>
<evidence type="ECO:0000256" key="6">
    <source>
        <dbReference type="ARBA" id="ARBA00022729"/>
    </source>
</evidence>
<dbReference type="PROSITE" id="PS50068">
    <property type="entry name" value="LDLRA_2"/>
    <property type="match status" value="4"/>
</dbReference>
<dbReference type="PANTHER" id="PTHR22722">
    <property type="entry name" value="LOW-DENSITY LIPOPROTEIN RECEPTOR-RELATED PROTEIN 2-RELATED"/>
    <property type="match status" value="1"/>
</dbReference>
<dbReference type="Pfam" id="PF00057">
    <property type="entry name" value="Ldl_recept_a"/>
    <property type="match status" value="4"/>
</dbReference>
<evidence type="ECO:0000256" key="14">
    <source>
        <dbReference type="PROSITE-ProRule" id="PRU00124"/>
    </source>
</evidence>
<dbReference type="InterPro" id="IPR023415">
    <property type="entry name" value="LDLR_class-A_CS"/>
</dbReference>
<dbReference type="FunFam" id="4.10.400.10:FF:000034">
    <property type="entry name" value="Low-density lipoprotein receptor-related protein 2"/>
    <property type="match status" value="1"/>
</dbReference>
<dbReference type="EMBL" id="JAOPHQ010005568">
    <property type="protein sequence ID" value="KAK0134855.1"/>
    <property type="molecule type" value="Genomic_DNA"/>
</dbReference>
<dbReference type="InterPro" id="IPR000742">
    <property type="entry name" value="EGF"/>
</dbReference>
<comment type="caution">
    <text evidence="16">The sequence shown here is derived from an EMBL/GenBank/DDBJ whole genome shotgun (WGS) entry which is preliminary data.</text>
</comment>
<evidence type="ECO:0000313" key="16">
    <source>
        <dbReference type="EMBL" id="KAK0134855.1"/>
    </source>
</evidence>
<protein>
    <submittedName>
        <fullName evidence="16">Low-density lipoprotein receptor-related protein 8</fullName>
    </submittedName>
</protein>
<sequence length="844" mass="92279">MGRSWSKVIRHLAAGQACLPGQWQCDDGNCISAGWRCDADADCLDGSDETNCQKPAPCPAGHFACVDSVGCVPESGRCDGVRQCPTGSDEEDCATGDGCLQADWRCLNAMCVPGEARCDGTDDCGDGSDERDCGEISGRCADGWLTCPEGECVPPEQRCDGKPQCPDGSDEPLSCGRVCSVGNGGCSHVCADEPGGVLCDCPPGLKLSVNGVVCEDVDECSQPFPPCTQYCTNTVGSFFCHCRDGFRLNHSACLASGGAPRLLSVQKRSLVLVGLDSQPFETLWTADSDPLAVTFDLGRGWYYWADGQGSIYKTDGKKSDTVYAGQPGITSLACDWLNGYLYWTNQKTQSIYMCSPDGRGFTTLLSKSISPSEMVVLPVESLMFWINVGPGERRTLDWSWMDGTGRRALVVLTTQAAHSLTLDVASRRLYWISHFKNSVETVRIDGTGRYSLPAGLLASRSTAALAVFGNRIYWTDYKGLWQADQNQTNKKALIQRAVLPLMTVFHELQQPQGSSACTDSPCQLCLLTKLDPQGFTCSCPDNKILMPDRRCDCKLCHMLKLTLSHAKTFLHIIKWRLDLWIYWCFLCGVLNKSNKCKQRESKQKHPRFVYATAASVNMVEFKEGEVIRTQLFTAEGILTYDVDWYRDGLYWVNRTGQIQHTSLTQHKTQPVPTLLPVCLIKLDQRSGGIFWVSCDQATIGITTMTNGYLRELYHTKGGVIKDVYVDWLRGAVYWLEGSRLMSMGVQGGPAKELLNLTSGFTGSVALDLRANALLWTTDSAGLSSLSLVQKRTHSYRNSMEHHRIGGGGVRTLPAVPVIRHYDAVGPPGWTAPQGGSPSKGAPLG</sequence>
<dbReference type="InterPro" id="IPR002172">
    <property type="entry name" value="LDrepeatLR_classA_rpt"/>
</dbReference>
<evidence type="ECO:0000256" key="10">
    <source>
        <dbReference type="ARBA" id="ARBA00023157"/>
    </source>
</evidence>
<name>A0AA47NRM1_MERPO</name>
<dbReference type="PROSITE" id="PS50026">
    <property type="entry name" value="EGF_3"/>
    <property type="match status" value="1"/>
</dbReference>
<dbReference type="InterPro" id="IPR051221">
    <property type="entry name" value="LDLR-related"/>
</dbReference>
<keyword evidence="6" id="KW-0732">Signal</keyword>
<dbReference type="InterPro" id="IPR036055">
    <property type="entry name" value="LDL_receptor-like_sf"/>
</dbReference>
<dbReference type="Gene3D" id="4.10.400.10">
    <property type="entry name" value="Low-density Lipoprotein Receptor"/>
    <property type="match status" value="4"/>
</dbReference>
<reference evidence="16" key="1">
    <citation type="journal article" date="2023" name="Front. Mar. Sci.">
        <title>A new Merluccius polli reference genome to investigate the effects of global change in West African waters.</title>
        <authorList>
            <person name="Mateo J.L."/>
            <person name="Blanco-Fernandez C."/>
            <person name="Garcia-Vazquez E."/>
            <person name="Machado-Schiaffino G."/>
        </authorList>
    </citation>
    <scope>NUCLEOTIDE SEQUENCE</scope>
    <source>
        <strain evidence="16">C29</strain>
        <tissue evidence="16">Fin</tissue>
    </source>
</reference>
<gene>
    <name evidence="16" type="primary">SSPO_1</name>
    <name evidence="16" type="ORF">N1851_029428</name>
</gene>
<dbReference type="FunFam" id="2.10.25.10:FF:000009">
    <property type="entry name" value="Low-density lipoprotein receptor isoform 1"/>
    <property type="match status" value="1"/>
</dbReference>
<dbReference type="SMART" id="SM00181">
    <property type="entry name" value="EGF"/>
    <property type="match status" value="4"/>
</dbReference>
<dbReference type="InterPro" id="IPR000152">
    <property type="entry name" value="EGF-type_Asp/Asn_hydroxyl_site"/>
</dbReference>
<dbReference type="GO" id="GO:0016324">
    <property type="term" value="C:apical plasma membrane"/>
    <property type="evidence" value="ECO:0007669"/>
    <property type="project" value="TreeGrafter"/>
</dbReference>
<evidence type="ECO:0000256" key="11">
    <source>
        <dbReference type="ARBA" id="ARBA00023170"/>
    </source>
</evidence>
<dbReference type="PROSITE" id="PS01187">
    <property type="entry name" value="EGF_CA"/>
    <property type="match status" value="1"/>
</dbReference>
<dbReference type="InterPro" id="IPR011042">
    <property type="entry name" value="6-blade_b-propeller_TolB-like"/>
</dbReference>
<feature type="disulfide bond" evidence="14">
    <location>
        <begin position="25"/>
        <end position="43"/>
    </location>
</feature>
<keyword evidence="12" id="KW-0325">Glycoprotein</keyword>
<dbReference type="SMART" id="SM00192">
    <property type="entry name" value="LDLa"/>
    <property type="match status" value="4"/>
</dbReference>
<dbReference type="CDD" id="cd00112">
    <property type="entry name" value="LDLa"/>
    <property type="match status" value="4"/>
</dbReference>
<feature type="disulfide bond" evidence="14">
    <location>
        <begin position="147"/>
        <end position="165"/>
    </location>
</feature>
<dbReference type="PROSITE" id="PS01209">
    <property type="entry name" value="LDLRA_1"/>
    <property type="match status" value="3"/>
</dbReference>
<keyword evidence="11 16" id="KW-0675">Receptor</keyword>
<feature type="disulfide bond" evidence="14">
    <location>
        <begin position="18"/>
        <end position="30"/>
    </location>
</feature>
<organism evidence="16 17">
    <name type="scientific">Merluccius polli</name>
    <name type="common">Benguela hake</name>
    <name type="synonym">Merluccius cadenati</name>
    <dbReference type="NCBI Taxonomy" id="89951"/>
    <lineage>
        <taxon>Eukaryota</taxon>
        <taxon>Metazoa</taxon>
        <taxon>Chordata</taxon>
        <taxon>Craniata</taxon>
        <taxon>Vertebrata</taxon>
        <taxon>Euteleostomi</taxon>
        <taxon>Actinopterygii</taxon>
        <taxon>Neopterygii</taxon>
        <taxon>Teleostei</taxon>
        <taxon>Neoteleostei</taxon>
        <taxon>Acanthomorphata</taxon>
        <taxon>Zeiogadaria</taxon>
        <taxon>Gadariae</taxon>
        <taxon>Gadiformes</taxon>
        <taxon>Gadoidei</taxon>
        <taxon>Merlucciidae</taxon>
        <taxon>Merluccius</taxon>
    </lineage>
</organism>
<feature type="disulfide bond" evidence="14">
    <location>
        <begin position="106"/>
        <end position="124"/>
    </location>
</feature>
<feature type="disulfide bond" evidence="14">
    <location>
        <begin position="140"/>
        <end position="152"/>
    </location>
</feature>
<dbReference type="PRINTS" id="PR00261">
    <property type="entry name" value="LDLRECEPTOR"/>
</dbReference>
<keyword evidence="10 14" id="KW-1015">Disulfide bond</keyword>
<evidence type="ECO:0000256" key="1">
    <source>
        <dbReference type="ARBA" id="ARBA00004251"/>
    </source>
</evidence>
<evidence type="ECO:0000256" key="9">
    <source>
        <dbReference type="ARBA" id="ARBA00023136"/>
    </source>
</evidence>
<dbReference type="InterPro" id="IPR018097">
    <property type="entry name" value="EGF_Ca-bd_CS"/>
</dbReference>
<evidence type="ECO:0000256" key="13">
    <source>
        <dbReference type="PROSITE-ProRule" id="PRU00076"/>
    </source>
</evidence>